<dbReference type="GO" id="GO:0052621">
    <property type="term" value="F:diguanylate cyclase activity"/>
    <property type="evidence" value="ECO:0007669"/>
    <property type="project" value="TreeGrafter"/>
</dbReference>
<dbReference type="PANTHER" id="PTHR45138">
    <property type="entry name" value="REGULATORY COMPONENTS OF SENSORY TRANSDUCTION SYSTEM"/>
    <property type="match status" value="1"/>
</dbReference>
<dbReference type="Pfam" id="PF00990">
    <property type="entry name" value="GGDEF"/>
    <property type="match status" value="1"/>
</dbReference>
<dbReference type="HOGENOM" id="CLU_000445_11_24_9"/>
<dbReference type="SMART" id="SM00267">
    <property type="entry name" value="GGDEF"/>
    <property type="match status" value="1"/>
</dbReference>
<dbReference type="Gene3D" id="3.30.450.40">
    <property type="match status" value="1"/>
</dbReference>
<dbReference type="SUPFAM" id="SSF55781">
    <property type="entry name" value="GAF domain-like"/>
    <property type="match status" value="1"/>
</dbReference>
<keyword evidence="1" id="KW-0812">Transmembrane</keyword>
<dbReference type="CDD" id="cd01949">
    <property type="entry name" value="GGDEF"/>
    <property type="match status" value="1"/>
</dbReference>
<dbReference type="GO" id="GO:0043709">
    <property type="term" value="P:cell adhesion involved in single-species biofilm formation"/>
    <property type="evidence" value="ECO:0007669"/>
    <property type="project" value="TreeGrafter"/>
</dbReference>
<dbReference type="InterPro" id="IPR029016">
    <property type="entry name" value="GAF-like_dom_sf"/>
</dbReference>
<keyword evidence="1" id="KW-0472">Membrane</keyword>
<keyword evidence="1" id="KW-1133">Transmembrane helix</keyword>
<dbReference type="InterPro" id="IPR050469">
    <property type="entry name" value="Diguanylate_Cyclase"/>
</dbReference>
<proteinExistence type="predicted"/>
<dbReference type="FunFam" id="3.30.70.270:FF:000001">
    <property type="entry name" value="Diguanylate cyclase domain protein"/>
    <property type="match status" value="1"/>
</dbReference>
<organism evidence="3 4">
    <name type="scientific">Clostridium botulinum B2 450</name>
    <dbReference type="NCBI Taxonomy" id="1379739"/>
    <lineage>
        <taxon>Bacteria</taxon>
        <taxon>Bacillati</taxon>
        <taxon>Bacillota</taxon>
        <taxon>Clostridia</taxon>
        <taxon>Eubacteriales</taxon>
        <taxon>Clostridiaceae</taxon>
        <taxon>Clostridium</taxon>
    </lineage>
</organism>
<evidence type="ECO:0000256" key="1">
    <source>
        <dbReference type="SAM" id="Phobius"/>
    </source>
</evidence>
<dbReference type="Gene3D" id="3.30.70.270">
    <property type="match status" value="1"/>
</dbReference>
<dbReference type="NCBIfam" id="TIGR00254">
    <property type="entry name" value="GGDEF"/>
    <property type="match status" value="1"/>
</dbReference>
<feature type="domain" description="GGDEF" evidence="2">
    <location>
        <begin position="232"/>
        <end position="356"/>
    </location>
</feature>
<dbReference type="SUPFAM" id="SSF55073">
    <property type="entry name" value="Nucleotide cyclase"/>
    <property type="match status" value="1"/>
</dbReference>
<reference evidence="3 4" key="1">
    <citation type="submission" date="2014-06" db="EMBL/GenBank/DDBJ databases">
        <title>Genome characterization of distinct group I Clostridium botulinum lineages.</title>
        <authorList>
            <person name="Giordani F."/>
            <person name="Anselmo A."/>
            <person name="Fillo S."/>
            <person name="Palozzi A.M."/>
            <person name="Fortunato A."/>
            <person name="Gentile B."/>
            <person name="Ciammaruconi A."/>
            <person name="Anniballi F."/>
            <person name="De Medici D."/>
            <person name="Lista F."/>
        </authorList>
    </citation>
    <scope>NUCLEOTIDE SEQUENCE [LARGE SCALE GENOMIC DNA]</scope>
    <source>
        <strain evidence="3 4">B2 450</strain>
    </source>
</reference>
<dbReference type="OrthoDB" id="9805474at2"/>
<feature type="transmembrane region" description="Helical" evidence="1">
    <location>
        <begin position="6"/>
        <end position="24"/>
    </location>
</feature>
<gene>
    <name evidence="3" type="ORF">N495_00465</name>
</gene>
<protein>
    <submittedName>
        <fullName evidence="3">Diguanylate cyclase</fullName>
    </submittedName>
</protein>
<comment type="caution">
    <text evidence="3">The sequence shown here is derived from an EMBL/GenBank/DDBJ whole genome shotgun (WGS) entry which is preliminary data.</text>
</comment>
<dbReference type="GO" id="GO:0005886">
    <property type="term" value="C:plasma membrane"/>
    <property type="evidence" value="ECO:0007669"/>
    <property type="project" value="TreeGrafter"/>
</dbReference>
<sequence>MLYVFIIALFFIMIIYENIIIINLRKDIKKLEYSKNMMYNMTKNINKQKTIDKVYEIMLKTAIDIIPKATQGSILIMDKEENFNYAAILGYDYKLKNIKLNKKEVYLYKINRFKEAAIIENPIKLDEKILNKEKINKFKQLEALNISCIISAPIYIDNKLFGQINIDCTKENYKFKKEDLELMDHIKDELQLIIKSFMVKEELIHKANYDELTKIFNRRYFNEIMKNEIKESNKTLVLIDIDNFKTINDIYGHNTGDFILRVFANLIKTYLRDKDLFFRFGGDEFIVLFNDLDDKGVIDFMENIREKINKDKIKGIHVDFSYGISKFKNYNMENYEDIINLADKNMYINKNKKIIV</sequence>
<evidence type="ECO:0000259" key="2">
    <source>
        <dbReference type="PROSITE" id="PS50887"/>
    </source>
</evidence>
<dbReference type="PANTHER" id="PTHR45138:SF6">
    <property type="entry name" value="DIGUANYLATE CYCLASE DGCN"/>
    <property type="match status" value="1"/>
</dbReference>
<dbReference type="AlphaFoldDB" id="A0A0D1C257"/>
<dbReference type="Proteomes" id="UP000032250">
    <property type="component" value="Unassembled WGS sequence"/>
</dbReference>
<name>A0A0D1C257_CLOBO</name>
<accession>A0A0D1C257</accession>
<dbReference type="PROSITE" id="PS50887">
    <property type="entry name" value="GGDEF"/>
    <property type="match status" value="1"/>
</dbReference>
<dbReference type="RefSeq" id="WP_003487974.1">
    <property type="nucleotide sequence ID" value="NZ_JXSU01000006.1"/>
</dbReference>
<dbReference type="InterPro" id="IPR043128">
    <property type="entry name" value="Rev_trsase/Diguanyl_cyclase"/>
</dbReference>
<dbReference type="EMBL" id="JXSU01000006">
    <property type="protein sequence ID" value="KIS25086.1"/>
    <property type="molecule type" value="Genomic_DNA"/>
</dbReference>
<evidence type="ECO:0000313" key="3">
    <source>
        <dbReference type="EMBL" id="KIS25086.1"/>
    </source>
</evidence>
<dbReference type="GO" id="GO:1902201">
    <property type="term" value="P:negative regulation of bacterial-type flagellum-dependent cell motility"/>
    <property type="evidence" value="ECO:0007669"/>
    <property type="project" value="TreeGrafter"/>
</dbReference>
<evidence type="ECO:0000313" key="4">
    <source>
        <dbReference type="Proteomes" id="UP000032250"/>
    </source>
</evidence>
<dbReference type="InterPro" id="IPR000160">
    <property type="entry name" value="GGDEF_dom"/>
</dbReference>
<dbReference type="PATRIC" id="fig|1379739.3.peg.393"/>
<dbReference type="InterPro" id="IPR029787">
    <property type="entry name" value="Nucleotide_cyclase"/>
</dbReference>